<dbReference type="OMA" id="CCGWVVL"/>
<dbReference type="EnsemblMetazoa" id="CapteT167222">
    <property type="protein sequence ID" value="CapteP167222"/>
    <property type="gene ID" value="CapteG167222"/>
</dbReference>
<organism evidence="13">
    <name type="scientific">Capitella teleta</name>
    <name type="common">Polychaete worm</name>
    <dbReference type="NCBI Taxonomy" id="283909"/>
    <lineage>
        <taxon>Eukaryota</taxon>
        <taxon>Metazoa</taxon>
        <taxon>Spiralia</taxon>
        <taxon>Lophotrochozoa</taxon>
        <taxon>Annelida</taxon>
        <taxon>Polychaeta</taxon>
        <taxon>Sedentaria</taxon>
        <taxon>Scolecida</taxon>
        <taxon>Capitellidae</taxon>
        <taxon>Capitella</taxon>
    </lineage>
</organism>
<dbReference type="EMBL" id="KB308962">
    <property type="protein sequence ID" value="ELT95975.1"/>
    <property type="molecule type" value="Genomic_DNA"/>
</dbReference>
<dbReference type="InterPro" id="IPR036259">
    <property type="entry name" value="MFS_trans_sf"/>
</dbReference>
<proteinExistence type="predicted"/>
<dbReference type="GO" id="GO:0006811">
    <property type="term" value="P:monoatomic ion transport"/>
    <property type="evidence" value="ECO:0007669"/>
    <property type="project" value="UniProtKB-KW"/>
</dbReference>
<keyword evidence="7 12" id="KW-1133">Transmembrane helix</keyword>
<protein>
    <recommendedName>
        <fullName evidence="3">Molybdate-anion transporter</fullName>
    </recommendedName>
    <alternativeName>
        <fullName evidence="10">Major facilitator superfamily domain-containing protein 5</fullName>
    </alternativeName>
    <alternativeName>
        <fullName evidence="11">Molybdate transporter 2 homolog</fullName>
    </alternativeName>
</protein>
<dbReference type="Proteomes" id="UP000014760">
    <property type="component" value="Unassembled WGS sequence"/>
</dbReference>
<evidence type="ECO:0000256" key="3">
    <source>
        <dbReference type="ARBA" id="ARBA00021242"/>
    </source>
</evidence>
<evidence type="ECO:0000256" key="7">
    <source>
        <dbReference type="ARBA" id="ARBA00022989"/>
    </source>
</evidence>
<dbReference type="AlphaFoldDB" id="R7TYD3"/>
<feature type="transmembrane region" description="Helical" evidence="12">
    <location>
        <begin position="313"/>
        <end position="334"/>
    </location>
</feature>
<evidence type="ECO:0000256" key="4">
    <source>
        <dbReference type="ARBA" id="ARBA00022448"/>
    </source>
</evidence>
<keyword evidence="9 12" id="KW-0472">Membrane</keyword>
<evidence type="ECO:0000256" key="12">
    <source>
        <dbReference type="SAM" id="Phobius"/>
    </source>
</evidence>
<dbReference type="HOGENOM" id="CLU_034007_2_0_1"/>
<reference evidence="13 15" key="2">
    <citation type="journal article" date="2013" name="Nature">
        <title>Insights into bilaterian evolution from three spiralian genomes.</title>
        <authorList>
            <person name="Simakov O."/>
            <person name="Marletaz F."/>
            <person name="Cho S.J."/>
            <person name="Edsinger-Gonzales E."/>
            <person name="Havlak P."/>
            <person name="Hellsten U."/>
            <person name="Kuo D.H."/>
            <person name="Larsson T."/>
            <person name="Lv J."/>
            <person name="Arendt D."/>
            <person name="Savage R."/>
            <person name="Osoegawa K."/>
            <person name="de Jong P."/>
            <person name="Grimwood J."/>
            <person name="Chapman J.A."/>
            <person name="Shapiro H."/>
            <person name="Aerts A."/>
            <person name="Otillar R.P."/>
            <person name="Terry A.Y."/>
            <person name="Boore J.L."/>
            <person name="Grigoriev I.V."/>
            <person name="Lindberg D.R."/>
            <person name="Seaver E.C."/>
            <person name="Weisblat D.A."/>
            <person name="Putnam N.H."/>
            <person name="Rokhsar D.S."/>
        </authorList>
    </citation>
    <scope>NUCLEOTIDE SEQUENCE</scope>
    <source>
        <strain evidence="13 15">I ESC-2004</strain>
    </source>
</reference>
<comment type="subcellular location">
    <subcellularLocation>
        <location evidence="2">Cell membrane</location>
        <topology evidence="2">Multi-pass membrane protein</topology>
    </subcellularLocation>
</comment>
<keyword evidence="15" id="KW-1185">Reference proteome</keyword>
<dbReference type="Gene3D" id="1.20.1250.20">
    <property type="entry name" value="MFS general substrate transporter like domains"/>
    <property type="match status" value="1"/>
</dbReference>
<feature type="transmembrane region" description="Helical" evidence="12">
    <location>
        <begin position="174"/>
        <end position="192"/>
    </location>
</feature>
<dbReference type="PANTHER" id="PTHR23516">
    <property type="entry name" value="SAM (S-ADENOSYL METHIONINE) TRANSPORTER"/>
    <property type="match status" value="1"/>
</dbReference>
<dbReference type="OrthoDB" id="263957at2759"/>
<reference evidence="14" key="3">
    <citation type="submission" date="2015-06" db="UniProtKB">
        <authorList>
            <consortium name="EnsemblMetazoa"/>
        </authorList>
    </citation>
    <scope>IDENTIFICATION</scope>
</reference>
<keyword evidence="4" id="KW-0813">Transport</keyword>
<evidence type="ECO:0000256" key="11">
    <source>
        <dbReference type="ARBA" id="ARBA00032555"/>
    </source>
</evidence>
<accession>R7TYD3</accession>
<evidence type="ECO:0000256" key="2">
    <source>
        <dbReference type="ARBA" id="ARBA00004651"/>
    </source>
</evidence>
<dbReference type="InterPro" id="IPR008509">
    <property type="entry name" value="MOT2/MFSD5"/>
</dbReference>
<feature type="transmembrane region" description="Helical" evidence="12">
    <location>
        <begin position="284"/>
        <end position="304"/>
    </location>
</feature>
<dbReference type="EMBL" id="AMQN01002358">
    <property type="status" value="NOT_ANNOTATED_CDS"/>
    <property type="molecule type" value="Genomic_DNA"/>
</dbReference>
<evidence type="ECO:0000313" key="13">
    <source>
        <dbReference type="EMBL" id="ELT95975.1"/>
    </source>
</evidence>
<feature type="transmembrane region" description="Helical" evidence="12">
    <location>
        <begin position="76"/>
        <end position="95"/>
    </location>
</feature>
<feature type="transmembrane region" description="Helical" evidence="12">
    <location>
        <begin position="45"/>
        <end position="64"/>
    </location>
</feature>
<dbReference type="PANTHER" id="PTHR23516:SF1">
    <property type="entry name" value="MOLYBDATE-ANION TRANSPORTER"/>
    <property type="match status" value="1"/>
</dbReference>
<evidence type="ECO:0000313" key="14">
    <source>
        <dbReference type="EnsemblMetazoa" id="CapteP167222"/>
    </source>
</evidence>
<feature type="transmembrane region" description="Helical" evidence="12">
    <location>
        <begin position="198"/>
        <end position="218"/>
    </location>
</feature>
<comment type="function">
    <text evidence="1">Mediates high-affinity intracellular uptake of the rare oligo-element molybdenum.</text>
</comment>
<dbReference type="STRING" id="283909.R7TYD3"/>
<evidence type="ECO:0000256" key="8">
    <source>
        <dbReference type="ARBA" id="ARBA00023065"/>
    </source>
</evidence>
<dbReference type="GO" id="GO:0015098">
    <property type="term" value="F:molybdate ion transmembrane transporter activity"/>
    <property type="evidence" value="ECO:0007669"/>
    <property type="project" value="InterPro"/>
</dbReference>
<evidence type="ECO:0000256" key="9">
    <source>
        <dbReference type="ARBA" id="ARBA00023136"/>
    </source>
</evidence>
<sequence length="453" mass="50849">MMVITYAAFCALGLLCIGLQYWAIKTRREPPVGNNPLFLKFQRSYFLAYFPALLADWLQGPYLYKLYSHYGFEEQQIAVLYVCGFASTVILGTWAPLAADRFGRKKLCMFFTVVYSLACFFKLSLGYGLLLLGRLLGGVATSLLFSAFEAWYVHEHIETHDFPREWIGVTFNKASVSNGVLAIIGGFIANIVAEWMDFGPVAPFMLAVPCLLISGILVSSQWNENYSAQKAPFKKTCMDGLQTIFTDPKIFLIGIITALFESVMYIFVFIWTPVLDPGHPSLGIIFSSYMVCIMIGSAIFQLMVTRKVPVRNLLTFAIVTAFIANVMCIFATHHSSPNRNLAFVSFLIIEISVGIYFPSMSYLRAKLVPEATRRSVMNWFRVPMNLIACVVLMLLHHDSFRHGNRLIFVTCSGLLAFALAGIVMFLAIVSRENTQTVDKLIVSEAEIEDIEEN</sequence>
<keyword evidence="8" id="KW-0406">Ion transport</keyword>
<dbReference type="Pfam" id="PF05631">
    <property type="entry name" value="MFS_5"/>
    <property type="match status" value="1"/>
</dbReference>
<evidence type="ECO:0000313" key="15">
    <source>
        <dbReference type="Proteomes" id="UP000014760"/>
    </source>
</evidence>
<gene>
    <name evidence="13" type="ORF">CAPTEDRAFT_167222</name>
</gene>
<evidence type="ECO:0000256" key="6">
    <source>
        <dbReference type="ARBA" id="ARBA00022692"/>
    </source>
</evidence>
<name>R7TYD3_CAPTE</name>
<keyword evidence="5" id="KW-1003">Cell membrane</keyword>
<reference evidence="15" key="1">
    <citation type="submission" date="2012-12" db="EMBL/GenBank/DDBJ databases">
        <authorList>
            <person name="Hellsten U."/>
            <person name="Grimwood J."/>
            <person name="Chapman J.A."/>
            <person name="Shapiro H."/>
            <person name="Aerts A."/>
            <person name="Otillar R.P."/>
            <person name="Terry A.Y."/>
            <person name="Boore J.L."/>
            <person name="Simakov O."/>
            <person name="Marletaz F."/>
            <person name="Cho S.-J."/>
            <person name="Edsinger-Gonzales E."/>
            <person name="Havlak P."/>
            <person name="Kuo D.-H."/>
            <person name="Larsson T."/>
            <person name="Lv J."/>
            <person name="Arendt D."/>
            <person name="Savage R."/>
            <person name="Osoegawa K."/>
            <person name="de Jong P."/>
            <person name="Lindberg D.R."/>
            <person name="Seaver E.C."/>
            <person name="Weisblat D.A."/>
            <person name="Putnam N.H."/>
            <person name="Grigoriev I.V."/>
            <person name="Rokhsar D.S."/>
        </authorList>
    </citation>
    <scope>NUCLEOTIDE SEQUENCE</scope>
    <source>
        <strain evidence="15">I ESC-2004</strain>
    </source>
</reference>
<evidence type="ECO:0000256" key="1">
    <source>
        <dbReference type="ARBA" id="ARBA00003019"/>
    </source>
</evidence>
<feature type="transmembrane region" description="Helical" evidence="12">
    <location>
        <begin position="340"/>
        <end position="357"/>
    </location>
</feature>
<feature type="transmembrane region" description="Helical" evidence="12">
    <location>
        <begin position="250"/>
        <end position="272"/>
    </location>
</feature>
<dbReference type="GO" id="GO:0005886">
    <property type="term" value="C:plasma membrane"/>
    <property type="evidence" value="ECO:0007669"/>
    <property type="project" value="UniProtKB-SubCell"/>
</dbReference>
<dbReference type="CDD" id="cd17487">
    <property type="entry name" value="MFS_MFSD5_like"/>
    <property type="match status" value="1"/>
</dbReference>
<feature type="transmembrane region" description="Helical" evidence="12">
    <location>
        <begin position="378"/>
        <end position="395"/>
    </location>
</feature>
<evidence type="ECO:0000256" key="5">
    <source>
        <dbReference type="ARBA" id="ARBA00022475"/>
    </source>
</evidence>
<feature type="transmembrane region" description="Helical" evidence="12">
    <location>
        <begin position="6"/>
        <end position="24"/>
    </location>
</feature>
<keyword evidence="6 12" id="KW-0812">Transmembrane</keyword>
<feature type="transmembrane region" description="Helical" evidence="12">
    <location>
        <begin position="107"/>
        <end position="129"/>
    </location>
</feature>
<evidence type="ECO:0000256" key="10">
    <source>
        <dbReference type="ARBA" id="ARBA00030646"/>
    </source>
</evidence>
<feature type="transmembrane region" description="Helical" evidence="12">
    <location>
        <begin position="407"/>
        <end position="429"/>
    </location>
</feature>
<dbReference type="SUPFAM" id="SSF103473">
    <property type="entry name" value="MFS general substrate transporter"/>
    <property type="match status" value="1"/>
</dbReference>